<feature type="domain" description="Putative auto-transporter adhesin head GIN" evidence="2">
    <location>
        <begin position="46"/>
        <end position="226"/>
    </location>
</feature>
<gene>
    <name evidence="3" type="ORF">MQE35_01845</name>
</gene>
<dbReference type="InterPro" id="IPR021255">
    <property type="entry name" value="DUF2807"/>
</dbReference>
<organism evidence="3 4">
    <name type="scientific">Abyssalbus ytuae</name>
    <dbReference type="NCBI Taxonomy" id="2926907"/>
    <lineage>
        <taxon>Bacteria</taxon>
        <taxon>Pseudomonadati</taxon>
        <taxon>Bacteroidota</taxon>
        <taxon>Flavobacteriia</taxon>
        <taxon>Flavobacteriales</taxon>
        <taxon>Flavobacteriaceae</taxon>
        <taxon>Abyssalbus</taxon>
    </lineage>
</organism>
<evidence type="ECO:0000313" key="3">
    <source>
        <dbReference type="EMBL" id="UOB18055.1"/>
    </source>
</evidence>
<feature type="compositionally biased region" description="Basic and acidic residues" evidence="1">
    <location>
        <begin position="222"/>
        <end position="232"/>
    </location>
</feature>
<dbReference type="RefSeq" id="WP_255843984.1">
    <property type="nucleotide sequence ID" value="NZ_CP094358.1"/>
</dbReference>
<dbReference type="Pfam" id="PF10988">
    <property type="entry name" value="DUF2807"/>
    <property type="match status" value="1"/>
</dbReference>
<dbReference type="KEGG" id="fbm:MQE35_01845"/>
<dbReference type="EMBL" id="CP094358">
    <property type="protein sequence ID" value="UOB18055.1"/>
    <property type="molecule type" value="Genomic_DNA"/>
</dbReference>
<protein>
    <submittedName>
        <fullName evidence="3">DUF2807 domain-containing protein</fullName>
    </submittedName>
</protein>
<keyword evidence="4" id="KW-1185">Reference proteome</keyword>
<reference evidence="3" key="1">
    <citation type="submission" date="2022-03" db="EMBL/GenBank/DDBJ databases">
        <title>Description of Abyssus ytuae gen. nov., sp. nov., a novel member of the family Flavobacteriaceae isolated from the sediment of Mariana Trench.</title>
        <authorList>
            <person name="Zhang J."/>
            <person name="Xu X."/>
        </authorList>
    </citation>
    <scope>NUCLEOTIDE SEQUENCE</scope>
    <source>
        <strain evidence="3">MT3330</strain>
    </source>
</reference>
<feature type="region of interest" description="Disordered" evidence="1">
    <location>
        <begin position="209"/>
        <end position="232"/>
    </location>
</feature>
<dbReference type="AlphaFoldDB" id="A0A9E7D016"/>
<accession>A0A9E7D016</accession>
<dbReference type="Proteomes" id="UP000831290">
    <property type="component" value="Chromosome"/>
</dbReference>
<name>A0A9E7D016_9FLAO</name>
<dbReference type="PROSITE" id="PS51257">
    <property type="entry name" value="PROKAR_LIPOPROTEIN"/>
    <property type="match status" value="1"/>
</dbReference>
<evidence type="ECO:0000313" key="4">
    <source>
        <dbReference type="Proteomes" id="UP000831290"/>
    </source>
</evidence>
<proteinExistence type="predicted"/>
<evidence type="ECO:0000256" key="1">
    <source>
        <dbReference type="SAM" id="MobiDB-lite"/>
    </source>
</evidence>
<dbReference type="Gene3D" id="2.160.20.120">
    <property type="match status" value="1"/>
</dbReference>
<evidence type="ECO:0000259" key="2">
    <source>
        <dbReference type="Pfam" id="PF10988"/>
    </source>
</evidence>
<sequence length="232" mass="24637">MSTLIKILVTFIISLFLFSCQFDINFGEGVRGNGNVVTDERPVANEFSAIQAAEGLDVYVTQDQKTSIIVEADENIIDLIRTDIEGHVLKIHLKQRVGRVESKKVIVTLPNITRLETSSGADLETTHAIKSDRIELHSSSGSDINVIVNADEVDCSSSSGSDIRVSGTAGIVYASASSGSDIKAGELKAKKVIAKASSGADITVYASEEIESSSSSGGDVHSYGDAKVTKKK</sequence>